<dbReference type="Pfam" id="PF13177">
    <property type="entry name" value="DNA_pol3_delta2"/>
    <property type="match status" value="1"/>
</dbReference>
<dbReference type="RefSeq" id="WP_015902613.1">
    <property type="nucleotide sequence ID" value="NC_012115.1"/>
</dbReference>
<protein>
    <submittedName>
        <fullName evidence="1">DNA polymerase III delta prime subunit HolB</fullName>
    </submittedName>
</protein>
<dbReference type="EMBL" id="CP001279">
    <property type="protein sequence ID" value="ACM93561.1"/>
    <property type="molecule type" value="Genomic_DNA"/>
</dbReference>
<dbReference type="AlphaFoldDB" id="B9LAE8"/>
<dbReference type="SUPFAM" id="SSF52540">
    <property type="entry name" value="P-loop containing nucleoside triphosphate hydrolases"/>
    <property type="match status" value="1"/>
</dbReference>
<dbReference type="eggNOG" id="COG0470">
    <property type="taxonomic scope" value="Bacteria"/>
</dbReference>
<dbReference type="Proteomes" id="UP000000448">
    <property type="component" value="Chromosome"/>
</dbReference>
<dbReference type="Gene3D" id="3.40.50.300">
    <property type="entry name" value="P-loop containing nucleotide triphosphate hydrolases"/>
    <property type="match status" value="1"/>
</dbReference>
<reference evidence="1 2" key="1">
    <citation type="journal article" date="2009" name="PLoS Genet.">
        <title>Adaptations to submarine hydrothermal environments exemplified by the genome of Nautilia profundicola.</title>
        <authorList>
            <person name="Campbell B.J."/>
            <person name="Smith J.L."/>
            <person name="Hanson T.E."/>
            <person name="Klotz M.G."/>
            <person name="Stein L.Y."/>
            <person name="Lee C.K."/>
            <person name="Wu D."/>
            <person name="Robinson J.M."/>
            <person name="Khouri H.M."/>
            <person name="Eisen J.A."/>
            <person name="Cary S.C."/>
        </authorList>
    </citation>
    <scope>NUCLEOTIDE SEQUENCE [LARGE SCALE GENOMIC DNA]</scope>
    <source>
        <strain evidence="2">ATCC BAA-1463 / DSM 18972 / AmH</strain>
    </source>
</reference>
<sequence length="183" mass="21096">MSKIIITDDFEKVINELKPDEKVLADELKVEDVQKIREFAYIAEKNKKTILIAAEKYSVVSQNALLKLLEEPPKNIDFILLAKSKYALLDTIKSRLILEKKIYNTLNESDIDISSITNDKILDLLKEDLDVNEIKALIYKIMKSKDLNEEQMEILSNAIKMIELNIDKKAVLALIMMSLKERI</sequence>
<gene>
    <name evidence="1" type="ordered locus">NAMH_1212</name>
</gene>
<evidence type="ECO:0000313" key="2">
    <source>
        <dbReference type="Proteomes" id="UP000000448"/>
    </source>
</evidence>
<dbReference type="OrthoDB" id="9811073at2"/>
<name>B9LAE8_NAUPA</name>
<dbReference type="KEGG" id="nam:NAMH_1212"/>
<accession>B9LAE8</accession>
<evidence type="ECO:0000313" key="1">
    <source>
        <dbReference type="EMBL" id="ACM93561.1"/>
    </source>
</evidence>
<dbReference type="InterPro" id="IPR027417">
    <property type="entry name" value="P-loop_NTPase"/>
</dbReference>
<dbReference type="STRING" id="598659.NAMH_1212"/>
<keyword evidence="2" id="KW-1185">Reference proteome</keyword>
<organism evidence="1 2">
    <name type="scientific">Nautilia profundicola (strain ATCC BAA-1463 / DSM 18972 / AmH)</name>
    <dbReference type="NCBI Taxonomy" id="598659"/>
    <lineage>
        <taxon>Bacteria</taxon>
        <taxon>Pseudomonadati</taxon>
        <taxon>Campylobacterota</taxon>
        <taxon>Epsilonproteobacteria</taxon>
        <taxon>Nautiliales</taxon>
        <taxon>Nautiliaceae</taxon>
        <taxon>Nautilia</taxon>
    </lineage>
</organism>
<dbReference type="HOGENOM" id="CLU_114054_0_0_7"/>
<proteinExistence type="predicted"/>